<name>A0A5S4H7J2_9ACTN</name>
<dbReference type="Gene3D" id="1.10.10.10">
    <property type="entry name" value="Winged helix-like DNA-binding domain superfamily/Winged helix DNA-binding domain"/>
    <property type="match status" value="1"/>
</dbReference>
<keyword evidence="5" id="KW-1185">Reference proteome</keyword>
<evidence type="ECO:0000313" key="5">
    <source>
        <dbReference type="Proteomes" id="UP000305238"/>
    </source>
</evidence>
<dbReference type="GO" id="GO:0006355">
    <property type="term" value="P:regulation of DNA-templated transcription"/>
    <property type="evidence" value="ECO:0007669"/>
    <property type="project" value="InterPro"/>
</dbReference>
<dbReference type="PROSITE" id="PS50043">
    <property type="entry name" value="HTH_LUXR_2"/>
    <property type="match status" value="1"/>
</dbReference>
<dbReference type="Pfam" id="PF00196">
    <property type="entry name" value="GerE"/>
    <property type="match status" value="1"/>
</dbReference>
<protein>
    <submittedName>
        <fullName evidence="4">Helix-turn-helix transcriptional regulator</fullName>
    </submittedName>
</protein>
<dbReference type="SMART" id="SM00421">
    <property type="entry name" value="HTH_LUXR"/>
    <property type="match status" value="1"/>
</dbReference>
<dbReference type="GO" id="GO:0005737">
    <property type="term" value="C:cytoplasm"/>
    <property type="evidence" value="ECO:0007669"/>
    <property type="project" value="TreeGrafter"/>
</dbReference>
<evidence type="ECO:0000256" key="1">
    <source>
        <dbReference type="ARBA" id="ARBA00022741"/>
    </source>
</evidence>
<dbReference type="GO" id="GO:0004016">
    <property type="term" value="F:adenylate cyclase activity"/>
    <property type="evidence" value="ECO:0007669"/>
    <property type="project" value="TreeGrafter"/>
</dbReference>
<dbReference type="PRINTS" id="PR00038">
    <property type="entry name" value="HTHLUXR"/>
</dbReference>
<dbReference type="InterPro" id="IPR036388">
    <property type="entry name" value="WH-like_DNA-bd_sf"/>
</dbReference>
<feature type="domain" description="HTH luxR-type" evidence="3">
    <location>
        <begin position="876"/>
        <end position="941"/>
    </location>
</feature>
<evidence type="ECO:0000256" key="2">
    <source>
        <dbReference type="ARBA" id="ARBA00022840"/>
    </source>
</evidence>
<dbReference type="Pfam" id="PF13191">
    <property type="entry name" value="AAA_16"/>
    <property type="match status" value="1"/>
</dbReference>
<keyword evidence="2" id="KW-0067">ATP-binding</keyword>
<dbReference type="InterPro" id="IPR016032">
    <property type="entry name" value="Sig_transdc_resp-reg_C-effctor"/>
</dbReference>
<dbReference type="InterPro" id="IPR000792">
    <property type="entry name" value="Tscrpt_reg_LuxR_C"/>
</dbReference>
<dbReference type="InterPro" id="IPR027417">
    <property type="entry name" value="P-loop_NTPase"/>
</dbReference>
<dbReference type="OrthoDB" id="5476461at2"/>
<evidence type="ECO:0000259" key="3">
    <source>
        <dbReference type="PROSITE" id="PS50043"/>
    </source>
</evidence>
<sequence length="943" mass="99060">MDSPAGRRCDGVENTRCLNATQVAIRPGMLGRMGTVSAVFAGRTAELAALRGAHARACAGEPAAVLVGGEAGAGKTRLVAEFTRGLRTLTGGCLDLGAASLPYAPFSAVLRRVGREAVAALLPGAALPELARLMPGLTAAPPPPDDGTGQLRLFEHLLTLLERLAEREPLVLVVEDAHWADGSTRDLLSFLLRNPPRGRVLPVVTFRPEEPGTRPLFAELARLPHVARVDLPPLTPSEVAEQVRGILGAADPAAARDAHARAGGNPLFVEALVGSPGEAVPGSLRDLLLGRVHRLPDATRAVLRAASAAGERAGHALLAAVTGLPDAEVSAALRPAADRGLVVADGDGYAFRHALIRDAVHEDLLPGERAGLHRRYAETIEESPELSDAPASALAVHWQGCGDHARALAAAWRAAAERAAATAYAEQLTLLERVLDLWDRVPEAASLTGLSRGRVLEAAAEAAGAAGDPGRGLPLVQRAMADAGDDDPDRAARLLLLRATMRGFQGREDELDDLRAAERRAAAATPDRVRALSHLSSRLLVYGEHAEGERLGREALELARALGLSSAIPSLESVVAFAVARDGAGDLAPLERIRHRGLDAWALIRTLNRLVHCLLNRGRTGEALALADEGLAVAADAGLAHSAGDALAVNQIEALYRLGRWDEAARTLQGRLDRHHAPAFRRQLMIWRIALLAARGDGPRPDPEALAAPLDAGFPQTALPLAQMVIEWRLAEEDRPAARATADAVLRHPRLTVQPCHLWPLLEAAAHAGGPRLPEIAALAARLPAETPVAAAHRAAVTALAGGPPAWDTAIGAWERLEQPYPLARSLFDAACADLAAGDRASAAARLDRAAAIADRLGAAPLARRVSERARRAGLAGPSGGPLTAREAEVMRLLARGRTNREIAEELVISPKTASVHVSHILAKLGVSTRGEAAAAARDRGLV</sequence>
<dbReference type="GO" id="GO:0003677">
    <property type="term" value="F:DNA binding"/>
    <property type="evidence" value="ECO:0007669"/>
    <property type="project" value="InterPro"/>
</dbReference>
<dbReference type="Proteomes" id="UP000305238">
    <property type="component" value="Unassembled WGS sequence"/>
</dbReference>
<gene>
    <name evidence="4" type="ORF">ETD96_06630</name>
</gene>
<accession>A0A5S4H7J2</accession>
<evidence type="ECO:0000313" key="4">
    <source>
        <dbReference type="EMBL" id="TMR41215.1"/>
    </source>
</evidence>
<dbReference type="PANTHER" id="PTHR16305:SF35">
    <property type="entry name" value="TRANSCRIPTIONAL ACTIVATOR DOMAIN"/>
    <property type="match status" value="1"/>
</dbReference>
<dbReference type="EMBL" id="VCKZ01000028">
    <property type="protein sequence ID" value="TMR41215.1"/>
    <property type="molecule type" value="Genomic_DNA"/>
</dbReference>
<dbReference type="InterPro" id="IPR041664">
    <property type="entry name" value="AAA_16"/>
</dbReference>
<proteinExistence type="predicted"/>
<dbReference type="GO" id="GO:0005524">
    <property type="term" value="F:ATP binding"/>
    <property type="evidence" value="ECO:0007669"/>
    <property type="project" value="UniProtKB-KW"/>
</dbReference>
<dbReference type="AlphaFoldDB" id="A0A5S4H7J2"/>
<reference evidence="4 5" key="1">
    <citation type="submission" date="2019-05" db="EMBL/GenBank/DDBJ databases">
        <title>Draft genome sequence of Actinomadura geliboluensis A8036.</title>
        <authorList>
            <person name="Saricaoglu S."/>
            <person name="Isik K."/>
        </authorList>
    </citation>
    <scope>NUCLEOTIDE SEQUENCE [LARGE SCALE GENOMIC DNA]</scope>
    <source>
        <strain evidence="4 5">A8036</strain>
    </source>
</reference>
<keyword evidence="1" id="KW-0547">Nucleotide-binding</keyword>
<organism evidence="4 5">
    <name type="scientific">Actinomadura geliboluensis</name>
    <dbReference type="NCBI Taxonomy" id="882440"/>
    <lineage>
        <taxon>Bacteria</taxon>
        <taxon>Bacillati</taxon>
        <taxon>Actinomycetota</taxon>
        <taxon>Actinomycetes</taxon>
        <taxon>Streptosporangiales</taxon>
        <taxon>Thermomonosporaceae</taxon>
        <taxon>Actinomadura</taxon>
    </lineage>
</organism>
<dbReference type="SUPFAM" id="SSF52540">
    <property type="entry name" value="P-loop containing nucleoside triphosphate hydrolases"/>
    <property type="match status" value="1"/>
</dbReference>
<dbReference type="CDD" id="cd06170">
    <property type="entry name" value="LuxR_C_like"/>
    <property type="match status" value="1"/>
</dbReference>
<comment type="caution">
    <text evidence="4">The sequence shown here is derived from an EMBL/GenBank/DDBJ whole genome shotgun (WGS) entry which is preliminary data.</text>
</comment>
<dbReference type="PANTHER" id="PTHR16305">
    <property type="entry name" value="TESTICULAR SOLUBLE ADENYLYL CYCLASE"/>
    <property type="match status" value="1"/>
</dbReference>
<dbReference type="SUPFAM" id="SSF46894">
    <property type="entry name" value="C-terminal effector domain of the bipartite response regulators"/>
    <property type="match status" value="1"/>
</dbReference>